<dbReference type="AlphaFoldDB" id="A0AA96EZD2"/>
<organism evidence="2">
    <name type="scientific">Flavobacterium capsici</name>
    <dbReference type="NCBI Taxonomy" id="3075618"/>
    <lineage>
        <taxon>Bacteria</taxon>
        <taxon>Pseudomonadati</taxon>
        <taxon>Bacteroidota</taxon>
        <taxon>Flavobacteriia</taxon>
        <taxon>Flavobacteriales</taxon>
        <taxon>Flavobacteriaceae</taxon>
        <taxon>Flavobacterium</taxon>
    </lineage>
</organism>
<gene>
    <name evidence="3" type="ORF">RN605_03830</name>
    <name evidence="2" type="ORF">RN608_10530</name>
</gene>
<feature type="signal peptide" evidence="1">
    <location>
        <begin position="1"/>
        <end position="18"/>
    </location>
</feature>
<evidence type="ECO:0008006" key="5">
    <source>
        <dbReference type="Google" id="ProtNLM"/>
    </source>
</evidence>
<dbReference type="RefSeq" id="WP_313322368.1">
    <property type="nucleotide sequence ID" value="NZ_CP134878.1"/>
</dbReference>
<evidence type="ECO:0000313" key="4">
    <source>
        <dbReference type="Proteomes" id="UP001304515"/>
    </source>
</evidence>
<evidence type="ECO:0000313" key="2">
    <source>
        <dbReference type="EMBL" id="WNM18446.1"/>
    </source>
</evidence>
<dbReference type="EMBL" id="CP134878">
    <property type="protein sequence ID" value="WNM18446.1"/>
    <property type="molecule type" value="Genomic_DNA"/>
</dbReference>
<feature type="chain" id="PRO_5044705201" description="Carboxypeptidase-like regulatory domain-containing protein" evidence="1">
    <location>
        <begin position="19"/>
        <end position="116"/>
    </location>
</feature>
<dbReference type="KEGG" id="fcj:RN605_03830"/>
<proteinExistence type="predicted"/>
<keyword evidence="4" id="KW-1185">Reference proteome</keyword>
<accession>A0AA96EZD2</accession>
<reference evidence="2 4" key="1">
    <citation type="submission" date="2023-09" db="EMBL/GenBank/DDBJ databases">
        <title>Flavobacterium sp. a novel bacteria isolate from Pepper rhizosphere.</title>
        <authorList>
            <person name="Peng Y."/>
            <person name="Lee J."/>
        </authorList>
    </citation>
    <scope>NUCLEOTIDE SEQUENCE</scope>
    <source>
        <strain evidence="2">PMR2A8</strain>
        <strain evidence="3 4">PMTSA4</strain>
    </source>
</reference>
<evidence type="ECO:0000313" key="3">
    <source>
        <dbReference type="EMBL" id="WNM22497.1"/>
    </source>
</evidence>
<protein>
    <recommendedName>
        <fullName evidence="5">Carboxypeptidase-like regulatory domain-containing protein</fullName>
    </recommendedName>
</protein>
<dbReference type="Proteomes" id="UP001304515">
    <property type="component" value="Chromosome"/>
</dbReference>
<keyword evidence="1" id="KW-0732">Signal</keyword>
<evidence type="ECO:0000256" key="1">
    <source>
        <dbReference type="SAM" id="SignalP"/>
    </source>
</evidence>
<dbReference type="EMBL" id="CP134890">
    <property type="protein sequence ID" value="WNM22497.1"/>
    <property type="molecule type" value="Genomic_DNA"/>
</dbReference>
<name>A0AA96EZD2_9FLAO</name>
<accession>A0AA96J521</accession>
<sequence>MKNLVLICLLICYNFCQAQSRTVKFKIVERNEISMPGVNILLKNSNPFIETQTDINGNAELILPKNSVSISLSFLAPSRPEFVIKNGIDSVKVDLVKKKVFLYSDKKFIKRINLKY</sequence>